<feature type="transmembrane region" description="Helical" evidence="1">
    <location>
        <begin position="6"/>
        <end position="26"/>
    </location>
</feature>
<evidence type="ECO:0000313" key="2">
    <source>
        <dbReference type="EMBL" id="HIX77981.1"/>
    </source>
</evidence>
<dbReference type="Proteomes" id="UP000886890">
    <property type="component" value="Unassembled WGS sequence"/>
</dbReference>
<name>A0A9D2BJ20_9FIRM</name>
<evidence type="ECO:0008006" key="4">
    <source>
        <dbReference type="Google" id="ProtNLM"/>
    </source>
</evidence>
<keyword evidence="1" id="KW-0812">Transmembrane</keyword>
<evidence type="ECO:0000256" key="1">
    <source>
        <dbReference type="SAM" id="Phobius"/>
    </source>
</evidence>
<protein>
    <recommendedName>
        <fullName evidence="4">DUF2798 domain-containing protein</fullName>
    </recommendedName>
</protein>
<proteinExistence type="predicted"/>
<feature type="transmembrane region" description="Helical" evidence="1">
    <location>
        <begin position="141"/>
        <end position="160"/>
    </location>
</feature>
<organism evidence="2 3">
    <name type="scientific">Candidatus Fusicatenibacter merdavium</name>
    <dbReference type="NCBI Taxonomy" id="2838600"/>
    <lineage>
        <taxon>Bacteria</taxon>
        <taxon>Bacillati</taxon>
        <taxon>Bacillota</taxon>
        <taxon>Clostridia</taxon>
        <taxon>Lachnospirales</taxon>
        <taxon>Lachnospiraceae</taxon>
        <taxon>Fusicatenibacter</taxon>
    </lineage>
</organism>
<keyword evidence="1" id="KW-1133">Transmembrane helix</keyword>
<comment type="caution">
    <text evidence="2">The sequence shown here is derived from an EMBL/GenBank/DDBJ whole genome shotgun (WGS) entry which is preliminary data.</text>
</comment>
<accession>A0A9D2BJ20</accession>
<evidence type="ECO:0000313" key="3">
    <source>
        <dbReference type="Proteomes" id="UP000886890"/>
    </source>
</evidence>
<dbReference type="EMBL" id="DXEK01000170">
    <property type="protein sequence ID" value="HIX77981.1"/>
    <property type="molecule type" value="Genomic_DNA"/>
</dbReference>
<dbReference type="AlphaFoldDB" id="A0A9D2BJ20"/>
<gene>
    <name evidence="2" type="ORF">H9734_10355</name>
</gene>
<reference evidence="2" key="2">
    <citation type="submission" date="2021-04" db="EMBL/GenBank/DDBJ databases">
        <authorList>
            <person name="Gilroy R."/>
        </authorList>
    </citation>
    <scope>NUCLEOTIDE SEQUENCE</scope>
    <source>
        <strain evidence="2">CHK183-1962</strain>
    </source>
</reference>
<sequence>MPKNKVQGFIFGLIMSYAMAYGMEVYNMAIKMGFNLTVGGFSNMTLSVFWEALKETSYMGLFVLLFSNLWGNRMGAAFAAKHCDPAKDNAYLCQLFRQAGTVAIMCPTMSLVAAVLFNVILGGASIVQLPAIWVGTFLKNFPMALFWNMFAAAPFTHWLFGKLFREA</sequence>
<reference evidence="2" key="1">
    <citation type="journal article" date="2021" name="PeerJ">
        <title>Extensive microbial diversity within the chicken gut microbiome revealed by metagenomics and culture.</title>
        <authorList>
            <person name="Gilroy R."/>
            <person name="Ravi A."/>
            <person name="Getino M."/>
            <person name="Pursley I."/>
            <person name="Horton D.L."/>
            <person name="Alikhan N.F."/>
            <person name="Baker D."/>
            <person name="Gharbi K."/>
            <person name="Hall N."/>
            <person name="Watson M."/>
            <person name="Adriaenssens E.M."/>
            <person name="Foster-Nyarko E."/>
            <person name="Jarju S."/>
            <person name="Secka A."/>
            <person name="Antonio M."/>
            <person name="Oren A."/>
            <person name="Chaudhuri R.R."/>
            <person name="La Ragione R."/>
            <person name="Hildebrand F."/>
            <person name="Pallen M.J."/>
        </authorList>
    </citation>
    <scope>NUCLEOTIDE SEQUENCE</scope>
    <source>
        <strain evidence="2">CHK183-1962</strain>
    </source>
</reference>
<keyword evidence="1" id="KW-0472">Membrane</keyword>
<feature type="transmembrane region" description="Helical" evidence="1">
    <location>
        <begin position="59"/>
        <end position="80"/>
    </location>
</feature>